<evidence type="ECO:0000256" key="1">
    <source>
        <dbReference type="SAM" id="MobiDB-lite"/>
    </source>
</evidence>
<comment type="caution">
    <text evidence="2">The sequence shown here is derived from an EMBL/GenBank/DDBJ whole genome shotgun (WGS) entry which is preliminary data.</text>
</comment>
<dbReference type="RefSeq" id="WP_343130414.1">
    <property type="nucleotide sequence ID" value="NZ_JBCITK010000001.1"/>
</dbReference>
<feature type="region of interest" description="Disordered" evidence="1">
    <location>
        <begin position="131"/>
        <end position="150"/>
    </location>
</feature>
<reference evidence="2 3" key="1">
    <citation type="submission" date="2024-03" db="EMBL/GenBank/DDBJ databases">
        <title>Bacilli Hybrid Assemblies.</title>
        <authorList>
            <person name="Kovac J."/>
        </authorList>
    </citation>
    <scope>NUCLEOTIDE SEQUENCE [LARGE SCALE GENOMIC DNA]</scope>
    <source>
        <strain evidence="2 3">FSL R7-0666</strain>
    </source>
</reference>
<proteinExistence type="predicted"/>
<dbReference type="Pfam" id="PF10949">
    <property type="entry name" value="DUF2777"/>
    <property type="match status" value="1"/>
</dbReference>
<dbReference type="InterPro" id="IPR024488">
    <property type="entry name" value="DUF2777"/>
</dbReference>
<dbReference type="EMBL" id="JBCITK010000001">
    <property type="protein sequence ID" value="MEN0643505.1"/>
    <property type="molecule type" value="Genomic_DNA"/>
</dbReference>
<dbReference type="Proteomes" id="UP001418796">
    <property type="component" value="Unassembled WGS sequence"/>
</dbReference>
<organism evidence="2 3">
    <name type="scientific">Alkalicoccobacillus gibsonii</name>
    <dbReference type="NCBI Taxonomy" id="79881"/>
    <lineage>
        <taxon>Bacteria</taxon>
        <taxon>Bacillati</taxon>
        <taxon>Bacillota</taxon>
        <taxon>Bacilli</taxon>
        <taxon>Bacillales</taxon>
        <taxon>Bacillaceae</taxon>
        <taxon>Alkalicoccobacillus</taxon>
    </lineage>
</organism>
<keyword evidence="3" id="KW-1185">Reference proteome</keyword>
<sequence>MDRIQAHKAIGKTVIVDEGLDGTYIGELLHVITEPKRPWKGEVRIDSVLSLPESMFTDGQINVNKMKFKESQVTVVAGQKIELAPTDVEQETFSQSIASGLRTMYQKLKKNPIGKEQLLLTLEQYMNKLKPMKQRADRSQKPTEAPSESLAKYTLQSNESSFYFINDHGEILPLSGSTFEFTWNHHSSWYKGTYESNGIFVSHEGQRFTAKEGDIFYMDEQQFNPFYIWKHELEPAALQAFKHSLSSFNMSEDDLVHCHNALLHQLLGSQDTTSFKGVSFLTFTAPDHYVLVQHHFERTLFKDKEDEIYDRFEFTTDAGERSVVFYSNAFSK</sequence>
<gene>
    <name evidence="2" type="ORF">MKY91_10140</name>
</gene>
<protein>
    <submittedName>
        <fullName evidence="2">DUF2777 family protein</fullName>
    </submittedName>
</protein>
<accession>A0ABU9VHY0</accession>
<evidence type="ECO:0000313" key="3">
    <source>
        <dbReference type="Proteomes" id="UP001418796"/>
    </source>
</evidence>
<evidence type="ECO:0000313" key="2">
    <source>
        <dbReference type="EMBL" id="MEN0643505.1"/>
    </source>
</evidence>
<name>A0ABU9VHY0_9BACI</name>